<dbReference type="Proteomes" id="UP000245699">
    <property type="component" value="Unassembled WGS sequence"/>
</dbReference>
<reference evidence="5 6" key="1">
    <citation type="journal article" date="2018" name="MBio">
        <title>Comparative Genomics Reveals the Core Gene Toolbox for the Fungus-Insect Symbiosis.</title>
        <authorList>
            <person name="Wang Y."/>
            <person name="Stata M."/>
            <person name="Wang W."/>
            <person name="Stajich J.E."/>
            <person name="White M.M."/>
            <person name="Moncalvo J.M."/>
        </authorList>
    </citation>
    <scope>NUCLEOTIDE SEQUENCE [LARGE SCALE GENOMIC DNA]</scope>
    <source>
        <strain evidence="5 6">AUS-77-4</strain>
    </source>
</reference>
<dbReference type="InterPro" id="IPR000504">
    <property type="entry name" value="RRM_dom"/>
</dbReference>
<dbReference type="OrthoDB" id="21643at2759"/>
<feature type="region of interest" description="Disordered" evidence="3">
    <location>
        <begin position="224"/>
        <end position="272"/>
    </location>
</feature>
<evidence type="ECO:0000256" key="2">
    <source>
        <dbReference type="PROSITE-ProRule" id="PRU00176"/>
    </source>
</evidence>
<keyword evidence="1 2" id="KW-0694">RNA-binding</keyword>
<feature type="region of interest" description="Disordered" evidence="3">
    <location>
        <begin position="353"/>
        <end position="398"/>
    </location>
</feature>
<dbReference type="InterPro" id="IPR012677">
    <property type="entry name" value="Nucleotide-bd_a/b_plait_sf"/>
</dbReference>
<feature type="compositionally biased region" description="Polar residues" evidence="3">
    <location>
        <begin position="260"/>
        <end position="272"/>
    </location>
</feature>
<organism evidence="5 6">
    <name type="scientific">Furculomyces boomerangus</name>
    <dbReference type="NCBI Taxonomy" id="61424"/>
    <lineage>
        <taxon>Eukaryota</taxon>
        <taxon>Fungi</taxon>
        <taxon>Fungi incertae sedis</taxon>
        <taxon>Zoopagomycota</taxon>
        <taxon>Kickxellomycotina</taxon>
        <taxon>Harpellomycetes</taxon>
        <taxon>Harpellales</taxon>
        <taxon>Harpellaceae</taxon>
        <taxon>Furculomyces</taxon>
    </lineage>
</organism>
<evidence type="ECO:0000313" key="5">
    <source>
        <dbReference type="EMBL" id="PVU93617.1"/>
    </source>
</evidence>
<evidence type="ECO:0000256" key="1">
    <source>
        <dbReference type="ARBA" id="ARBA00022884"/>
    </source>
</evidence>
<dbReference type="GO" id="GO:0003723">
    <property type="term" value="F:RNA binding"/>
    <property type="evidence" value="ECO:0007669"/>
    <property type="project" value="UniProtKB-UniRule"/>
</dbReference>
<proteinExistence type="predicted"/>
<name>A0A2T9YMR7_9FUNG</name>
<feature type="compositionally biased region" description="Basic and acidic residues" evidence="3">
    <location>
        <begin position="382"/>
        <end position="396"/>
    </location>
</feature>
<accession>A0A2T9YMR7</accession>
<dbReference type="PANTHER" id="PTHR48029:SF1">
    <property type="entry name" value="NUCLEOLAR PROTEIN 8"/>
    <property type="match status" value="1"/>
</dbReference>
<dbReference type="SUPFAM" id="SSF54928">
    <property type="entry name" value="RNA-binding domain, RBD"/>
    <property type="match status" value="1"/>
</dbReference>
<sequence>MELKTLEVDQTQKPTSETNAKNLNEEITVRVYVGGLPDNTTSKELEAKFKPFGEIDNVNMPKNHPGTKPRGIGYLTLKSTLHKWSKCQNLYNGAKWKGSLLKVAVAKEHYLDRINREIEKNKTTEIKSIKPKKAFYKSSVLMSEDMSLVTEKNVDGRKGWKRGRYGRAVAVLRMRDPKGKIISIDPLKYRNNLEKLFGTIKPKRLADLDYYYDKDNQDFDFLSDSENEKEQKNDTNFKHRSSLYSKNSRDTQNEMDVDSTDTFSKKNLPNNDYTEIGDINLQDYGNIDQLIKDNKVNLELERKRNLDLINFIVSDDDNISHENSKKIKTEVSTPFTEESDDDIDIEELYNRFGTSTRDGTTNRSKGPNYQKEIGTKNNGEFEQNHKENEDEPEKTIDSNQTASFKSLFSGGGVSSKLFGGDESDNEHKTEIHQLFENNNLKADYHTKKFDQMADDQEVETKPLFFTHIGEPELYEKSLFHFVSSYNTELQNNNNNIGEDQEIEHEIDDFKFFNTKTKEEMHENWDKQRLFLNRDYKSKYRNAKSKSAKSSKKVFYGKSGKQRGNA</sequence>
<dbReference type="EMBL" id="MBFT01000313">
    <property type="protein sequence ID" value="PVU93617.1"/>
    <property type="molecule type" value="Genomic_DNA"/>
</dbReference>
<dbReference type="InterPro" id="IPR035979">
    <property type="entry name" value="RBD_domain_sf"/>
</dbReference>
<protein>
    <recommendedName>
        <fullName evidence="4">RRM domain-containing protein</fullName>
    </recommendedName>
</protein>
<dbReference type="Pfam" id="PF00076">
    <property type="entry name" value="RRM_1"/>
    <property type="match status" value="1"/>
</dbReference>
<dbReference type="PANTHER" id="PTHR48029">
    <property type="entry name" value="NUCLEOLAR PROTEIN 8"/>
    <property type="match status" value="1"/>
</dbReference>
<dbReference type="Gene3D" id="3.30.70.330">
    <property type="match status" value="1"/>
</dbReference>
<feature type="compositionally biased region" description="Basic residues" evidence="3">
    <location>
        <begin position="540"/>
        <end position="551"/>
    </location>
</feature>
<gene>
    <name evidence="5" type="ORF">BB559_003229</name>
</gene>
<comment type="caution">
    <text evidence="5">The sequence shown here is derived from an EMBL/GenBank/DDBJ whole genome shotgun (WGS) entry which is preliminary data.</text>
</comment>
<feature type="region of interest" description="Disordered" evidence="3">
    <location>
        <begin position="540"/>
        <end position="565"/>
    </location>
</feature>
<feature type="region of interest" description="Disordered" evidence="3">
    <location>
        <begin position="1"/>
        <end position="20"/>
    </location>
</feature>
<feature type="domain" description="RRM" evidence="4">
    <location>
        <begin position="29"/>
        <end position="108"/>
    </location>
</feature>
<dbReference type="AlphaFoldDB" id="A0A2T9YMR7"/>
<feature type="compositionally biased region" description="Polar residues" evidence="3">
    <location>
        <begin position="353"/>
        <end position="367"/>
    </location>
</feature>
<feature type="compositionally biased region" description="Polar residues" evidence="3">
    <location>
        <begin position="8"/>
        <end position="20"/>
    </location>
</feature>
<dbReference type="PROSITE" id="PS50102">
    <property type="entry name" value="RRM"/>
    <property type="match status" value="1"/>
</dbReference>
<dbReference type="STRING" id="61424.A0A2T9YMR7"/>
<dbReference type="SMART" id="SM00360">
    <property type="entry name" value="RRM"/>
    <property type="match status" value="1"/>
</dbReference>
<evidence type="ECO:0000313" key="6">
    <source>
        <dbReference type="Proteomes" id="UP000245699"/>
    </source>
</evidence>
<evidence type="ECO:0000259" key="4">
    <source>
        <dbReference type="PROSITE" id="PS50102"/>
    </source>
</evidence>
<evidence type="ECO:0000256" key="3">
    <source>
        <dbReference type="SAM" id="MobiDB-lite"/>
    </source>
</evidence>
<keyword evidence="6" id="KW-1185">Reference proteome</keyword>
<feature type="compositionally biased region" description="Basic and acidic residues" evidence="3">
    <location>
        <begin position="226"/>
        <end position="237"/>
    </location>
</feature>